<accession>M4BRT6</accession>
<evidence type="ECO:0008006" key="4">
    <source>
        <dbReference type="Google" id="ProtNLM"/>
    </source>
</evidence>
<dbReference type="eggNOG" id="ENOG502R74U">
    <property type="taxonomic scope" value="Eukaryota"/>
</dbReference>
<proteinExistence type="predicted"/>
<reference evidence="3" key="1">
    <citation type="journal article" date="2010" name="Science">
        <title>Signatures of adaptation to obligate biotrophy in the Hyaloperonospora arabidopsidis genome.</title>
        <authorList>
            <person name="Baxter L."/>
            <person name="Tripathy S."/>
            <person name="Ishaque N."/>
            <person name="Boot N."/>
            <person name="Cabral A."/>
            <person name="Kemen E."/>
            <person name="Thines M."/>
            <person name="Ah-Fong A."/>
            <person name="Anderson R."/>
            <person name="Badejoko W."/>
            <person name="Bittner-Eddy P."/>
            <person name="Boore J.L."/>
            <person name="Chibucos M.C."/>
            <person name="Coates M."/>
            <person name="Dehal P."/>
            <person name="Delehaunty K."/>
            <person name="Dong S."/>
            <person name="Downton P."/>
            <person name="Dumas B."/>
            <person name="Fabro G."/>
            <person name="Fronick C."/>
            <person name="Fuerstenberg S.I."/>
            <person name="Fulton L."/>
            <person name="Gaulin E."/>
            <person name="Govers F."/>
            <person name="Hughes L."/>
            <person name="Humphray S."/>
            <person name="Jiang R.H."/>
            <person name="Judelson H."/>
            <person name="Kamoun S."/>
            <person name="Kyung K."/>
            <person name="Meijer H."/>
            <person name="Minx P."/>
            <person name="Morris P."/>
            <person name="Nelson J."/>
            <person name="Phuntumart V."/>
            <person name="Qutob D."/>
            <person name="Rehmany A."/>
            <person name="Rougon-Cardoso A."/>
            <person name="Ryden P."/>
            <person name="Torto-Alalibo T."/>
            <person name="Studholme D."/>
            <person name="Wang Y."/>
            <person name="Win J."/>
            <person name="Wood J."/>
            <person name="Clifton S.W."/>
            <person name="Rogers J."/>
            <person name="Van den Ackerveken G."/>
            <person name="Jones J.D."/>
            <person name="McDowell J.M."/>
            <person name="Beynon J."/>
            <person name="Tyler B.M."/>
        </authorList>
    </citation>
    <scope>NUCLEOTIDE SEQUENCE [LARGE SCALE GENOMIC DNA]</scope>
    <source>
        <strain evidence="3">Emoy2</strain>
    </source>
</reference>
<dbReference type="EMBL" id="JH598667">
    <property type="status" value="NOT_ANNOTATED_CDS"/>
    <property type="molecule type" value="Genomic_DNA"/>
</dbReference>
<dbReference type="Proteomes" id="UP000011713">
    <property type="component" value="Unassembled WGS sequence"/>
</dbReference>
<evidence type="ECO:0000256" key="1">
    <source>
        <dbReference type="SAM" id="SignalP"/>
    </source>
</evidence>
<evidence type="ECO:0000313" key="3">
    <source>
        <dbReference type="Proteomes" id="UP000011713"/>
    </source>
</evidence>
<keyword evidence="3" id="KW-1185">Reference proteome</keyword>
<dbReference type="VEuPathDB" id="FungiDB:HpaG809126"/>
<organism evidence="2 3">
    <name type="scientific">Hyaloperonospora arabidopsidis (strain Emoy2)</name>
    <name type="common">Downy mildew agent</name>
    <name type="synonym">Peronospora arabidopsidis</name>
    <dbReference type="NCBI Taxonomy" id="559515"/>
    <lineage>
        <taxon>Eukaryota</taxon>
        <taxon>Sar</taxon>
        <taxon>Stramenopiles</taxon>
        <taxon>Oomycota</taxon>
        <taxon>Peronosporomycetes</taxon>
        <taxon>Peronosporales</taxon>
        <taxon>Peronosporaceae</taxon>
        <taxon>Hyaloperonospora</taxon>
    </lineage>
</organism>
<dbReference type="STRING" id="559515.M4BRT6"/>
<dbReference type="HOGENOM" id="CLU_1436982_0_0_1"/>
<feature type="chain" id="PRO_5004049409" description="RxLR effector candidate protein" evidence="1">
    <location>
        <begin position="28"/>
        <end position="189"/>
    </location>
</feature>
<dbReference type="EnsemblProtists" id="HpaT809126">
    <property type="protein sequence ID" value="HpaP809126"/>
    <property type="gene ID" value="HpaG809126"/>
</dbReference>
<protein>
    <recommendedName>
        <fullName evidence="4">RxLR effector candidate protein</fullName>
    </recommendedName>
</protein>
<sequence>MAICAQRLVAASALLGCVSVLAPVALAKHQPSNDLPRWDFWTPAIGGARFTGQYLSSAPGGIHQKRQSFEPIDLFELRDSDSSINKLLYGSVLLDPIFFSDVTTNRAVQAAFEAAVASIKAHADVSVSPEIKVTQATVFPLKVTGDNDTVDAKGQRYRFTSQVTFGFNFYLTLEDAELNISTLGIQWPA</sequence>
<evidence type="ECO:0000313" key="2">
    <source>
        <dbReference type="EnsemblProtists" id="HpaP809126"/>
    </source>
</evidence>
<reference evidence="2" key="2">
    <citation type="submission" date="2015-06" db="UniProtKB">
        <authorList>
            <consortium name="EnsemblProtists"/>
        </authorList>
    </citation>
    <scope>IDENTIFICATION</scope>
    <source>
        <strain evidence="2">Emoy2</strain>
    </source>
</reference>
<feature type="signal peptide" evidence="1">
    <location>
        <begin position="1"/>
        <end position="27"/>
    </location>
</feature>
<dbReference type="AlphaFoldDB" id="M4BRT6"/>
<name>M4BRT6_HYAAE</name>
<dbReference type="InParanoid" id="M4BRT6"/>
<keyword evidence="1" id="KW-0732">Signal</keyword>